<evidence type="ECO:0000313" key="2">
    <source>
        <dbReference type="Proteomes" id="UP000203096"/>
    </source>
</evidence>
<protein>
    <submittedName>
        <fullName evidence="1">Minor tail subunit</fullName>
    </submittedName>
</protein>
<dbReference type="EMBL" id="KJ433976">
    <property type="protein sequence ID" value="AHJ88524.1"/>
    <property type="molecule type" value="Genomic_DNA"/>
</dbReference>
<proteinExistence type="predicted"/>
<accession>W8EIN5</accession>
<organism evidence="1 2">
    <name type="scientific">Mycobacterium phage Julie1</name>
    <dbReference type="NCBI Taxonomy" id="1463812"/>
    <lineage>
        <taxon>Viruses</taxon>
        <taxon>Duplodnaviria</taxon>
        <taxon>Heunggongvirae</taxon>
        <taxon>Uroviricota</taxon>
        <taxon>Caudoviricetes</taxon>
        <taxon>Bclasvirinae</taxon>
        <taxon>Julieunavirus</taxon>
        <taxon>Julieunavirus julie1</taxon>
    </lineage>
</organism>
<evidence type="ECO:0000313" key="1">
    <source>
        <dbReference type="EMBL" id="AHJ88524.1"/>
    </source>
</evidence>
<dbReference type="RefSeq" id="YP_009009224.1">
    <property type="nucleotide sequence ID" value="NC_023600.1"/>
</dbReference>
<dbReference type="KEGG" id="vg:18505888"/>
<name>W8EIN5_9CAUD</name>
<keyword evidence="2" id="KW-1185">Reference proteome</keyword>
<gene>
    <name evidence="1" type="ORF">Jolie1_024</name>
</gene>
<reference evidence="1 2" key="1">
    <citation type="journal article" date="2014" name="Genome Announc.">
        <title>Complete genome sequences of nine mycobacteriophages.</title>
        <authorList>
            <person name="Franceschelli J.J."/>
            <person name="Suarez C.A."/>
            <person name="Teran L."/>
            <person name="Raya R.R."/>
            <person name="Morbidoni H.R."/>
        </authorList>
    </citation>
    <scope>NUCLEOTIDE SEQUENCE [LARGE SCALE GENOMIC DNA]</scope>
</reference>
<dbReference type="GeneID" id="18505888"/>
<dbReference type="Proteomes" id="UP000203096">
    <property type="component" value="Segment"/>
</dbReference>
<sequence>MAFRGYFALNGVEIANSSRVATHLGMDPPTNDLGLLGQAVDCALTPIAPGRLLAELAPSQELIAPGRLLATPPDGSRLYSPLLALVGDCWSPENMCFGCRGQITYDDSWPGLQAMLGDTIYRPELAPWYSIQVPESAEFGGIWVMDVKGLDGAPGGREVTEMAGSGGAPGPHRDGSRRVQFDALLVACTNAGLTHGLQWLKTQIRATITRPNSTLRYMAAHPGESAADPESLIRELHGVVMTQQPEVTQAVNASRGEHQQATMYRVQWELTATRPYAYGPPVTLPVEWDEIDVTPISWVHAADCRETYSCAPMPALFAEDCAIERIDAVETPPPTCGGCMPVSGIDTYVYEVPTFDRPFRTAETSVTTRVRNTGADNLTLQAFWRRCNARDDCDTDQWPLQVTSLPPDAELILDGITKGYHVYLGGRKRRPYGMVATPKGAPWRPPVIDRSDCWEFVVIAPTAASFDITLSLTDREA</sequence>